<protein>
    <submittedName>
        <fullName evidence="1">Uncharacterized protein</fullName>
    </submittedName>
</protein>
<dbReference type="SUPFAM" id="SSF51679">
    <property type="entry name" value="Bacterial luciferase-like"/>
    <property type="match status" value="1"/>
</dbReference>
<gene>
    <name evidence="1" type="ORF">AVDCRST_MAG59-1577</name>
</gene>
<dbReference type="InterPro" id="IPR036661">
    <property type="entry name" value="Luciferase-like_sf"/>
</dbReference>
<proteinExistence type="predicted"/>
<organism evidence="1">
    <name type="scientific">uncultured Thermomicrobiales bacterium</name>
    <dbReference type="NCBI Taxonomy" id="1645740"/>
    <lineage>
        <taxon>Bacteria</taxon>
        <taxon>Pseudomonadati</taxon>
        <taxon>Thermomicrobiota</taxon>
        <taxon>Thermomicrobia</taxon>
        <taxon>Thermomicrobiales</taxon>
        <taxon>environmental samples</taxon>
    </lineage>
</organism>
<dbReference type="GO" id="GO:0016705">
    <property type="term" value="F:oxidoreductase activity, acting on paired donors, with incorporation or reduction of molecular oxygen"/>
    <property type="evidence" value="ECO:0007669"/>
    <property type="project" value="InterPro"/>
</dbReference>
<name>A0A6J4UGQ1_9BACT</name>
<accession>A0A6J4UGQ1</accession>
<dbReference type="AlphaFoldDB" id="A0A6J4UGQ1"/>
<evidence type="ECO:0000313" key="1">
    <source>
        <dbReference type="EMBL" id="CAA9548987.1"/>
    </source>
</evidence>
<reference evidence="1" key="1">
    <citation type="submission" date="2020-02" db="EMBL/GenBank/DDBJ databases">
        <authorList>
            <person name="Meier V. D."/>
        </authorList>
    </citation>
    <scope>NUCLEOTIDE SEQUENCE</scope>
    <source>
        <strain evidence="1">AVDCRST_MAG59</strain>
    </source>
</reference>
<dbReference type="EMBL" id="CADCWF010000097">
    <property type="protein sequence ID" value="CAA9548987.1"/>
    <property type="molecule type" value="Genomic_DNA"/>
</dbReference>
<sequence length="49" mass="5243">MVETVWTVMGAVGIDTVTLFAATAERTDPVRFGTPIVPAFTRHPLGLVT</sequence>